<organism evidence="1 2">
    <name type="scientific">Lithospermum erythrorhizon</name>
    <name type="common">Purple gromwell</name>
    <name type="synonym">Lithospermum officinale var. erythrorhizon</name>
    <dbReference type="NCBI Taxonomy" id="34254"/>
    <lineage>
        <taxon>Eukaryota</taxon>
        <taxon>Viridiplantae</taxon>
        <taxon>Streptophyta</taxon>
        <taxon>Embryophyta</taxon>
        <taxon>Tracheophyta</taxon>
        <taxon>Spermatophyta</taxon>
        <taxon>Magnoliopsida</taxon>
        <taxon>eudicotyledons</taxon>
        <taxon>Gunneridae</taxon>
        <taxon>Pentapetalae</taxon>
        <taxon>asterids</taxon>
        <taxon>lamiids</taxon>
        <taxon>Boraginales</taxon>
        <taxon>Boraginaceae</taxon>
        <taxon>Boraginoideae</taxon>
        <taxon>Lithospermeae</taxon>
        <taxon>Lithospermum</taxon>
    </lineage>
</organism>
<comment type="caution">
    <text evidence="1">The sequence shown here is derived from an EMBL/GenBank/DDBJ whole genome shotgun (WGS) entry which is preliminary data.</text>
</comment>
<accession>A0AAV3RUL8</accession>
<evidence type="ECO:0000313" key="1">
    <source>
        <dbReference type="EMBL" id="GAA0184778.1"/>
    </source>
</evidence>
<reference evidence="1 2" key="1">
    <citation type="submission" date="2024-01" db="EMBL/GenBank/DDBJ databases">
        <title>The complete chloroplast genome sequence of Lithospermum erythrorhizon: insights into the phylogenetic relationship among Boraginaceae species and the maternal lineages of purple gromwells.</title>
        <authorList>
            <person name="Okada T."/>
            <person name="Watanabe K."/>
        </authorList>
    </citation>
    <scope>NUCLEOTIDE SEQUENCE [LARGE SCALE GENOMIC DNA]</scope>
</reference>
<dbReference type="Proteomes" id="UP001454036">
    <property type="component" value="Unassembled WGS sequence"/>
</dbReference>
<proteinExistence type="predicted"/>
<sequence length="145" mass="16090">MPSSTDELMIIALADTADDQTTNKALQWVKDNSGTILSSSTGHDEQFKLGYFLTMTSTFRKIDIKMEDVFKKIGARMGNLEKIVDNVEKSIPDGGVCLVVFGKYFAMRNQPLTLSLADEVMWVGLTQLMTSSDQQSTVDQTRLLA</sequence>
<evidence type="ECO:0000313" key="2">
    <source>
        <dbReference type="Proteomes" id="UP001454036"/>
    </source>
</evidence>
<keyword evidence="2" id="KW-1185">Reference proteome</keyword>
<dbReference type="AlphaFoldDB" id="A0AAV3RUL8"/>
<dbReference type="EMBL" id="BAABME010012156">
    <property type="protein sequence ID" value="GAA0184778.1"/>
    <property type="molecule type" value="Genomic_DNA"/>
</dbReference>
<name>A0AAV3RUL8_LITER</name>
<protein>
    <submittedName>
        <fullName evidence="1">Uncharacterized protein</fullName>
    </submittedName>
</protein>
<gene>
    <name evidence="1" type="ORF">LIER_32066</name>
</gene>